<dbReference type="PANTHER" id="PTHR11552">
    <property type="entry name" value="GLUCOSE-METHANOL-CHOLINE GMC OXIDOREDUCTASE"/>
    <property type="match status" value="1"/>
</dbReference>
<keyword evidence="7" id="KW-1185">Reference proteome</keyword>
<proteinExistence type="inferred from homology"/>
<dbReference type="SUPFAM" id="SSF51905">
    <property type="entry name" value="FAD/NAD(P)-binding domain"/>
    <property type="match status" value="1"/>
</dbReference>
<dbReference type="GO" id="GO:0016614">
    <property type="term" value="F:oxidoreductase activity, acting on CH-OH group of donors"/>
    <property type="evidence" value="ECO:0007669"/>
    <property type="project" value="InterPro"/>
</dbReference>
<dbReference type="EMBL" id="LAZP02000022">
    <property type="protein sequence ID" value="PFH62635.1"/>
    <property type="molecule type" value="Genomic_DNA"/>
</dbReference>
<feature type="signal peptide" evidence="4">
    <location>
        <begin position="1"/>
        <end position="17"/>
    </location>
</feature>
<evidence type="ECO:0000256" key="2">
    <source>
        <dbReference type="PIRSR" id="PIRSR000137-2"/>
    </source>
</evidence>
<reference evidence="6 7" key="2">
    <citation type="journal article" date="2017" name="Sci. Rep.">
        <title>Ant-infecting Ophiocordyceps genomes reveal a high diversity of potential behavioral manipulation genes and a possible major role for enterotoxins.</title>
        <authorList>
            <person name="de Bekker C."/>
            <person name="Ohm R.A."/>
            <person name="Evans H.C."/>
            <person name="Brachmann A."/>
            <person name="Hughes D.P."/>
        </authorList>
    </citation>
    <scope>NUCLEOTIDE SEQUENCE [LARGE SCALE GENOMIC DNA]</scope>
    <source>
        <strain evidence="6 7">SC16a</strain>
    </source>
</reference>
<accession>A0A2A9PMB0</accession>
<sequence>MRTPSSLLLVLAGAASAIELSGYEYIVVGSGAGGGPLAARLALAGRRTLLLEAGTDQDDNTNTTVPAYSARSSEDPALSWDFFVRHYSDEKQQARDAKTTYRTADGGRYTGTNPPPGADMLGTLYPRAAALGGCTVHNALIAVVPHRSDWDGIASLTGDSSWASDRMRRYFRRLKREKHLLLPLPPLPLLPQQPAIVDGGGWLTIETPSVTNLLPDPQSLSLLLGGAFAMGNRTGVTHSVVSVLAGDANEDTEKRDGDGGYYQTPLSAEYGRRVSARDFVVAVRDAKTADGSQRFPLEVRTNCHVTRVVFDDQKPPRATGVEFLDGAHLYRASPRSSKRRQVGEPGSAKASREVIVSAGAFNTPQLLKLSGVGPAAELARFNISLVHDAPGVGANLQDHYEVAVQGSARADFTALSGCTFADDAGSDPCLRRWGKPLPVTGDRGPYSSNGVFASMLLRTAAAAEHDIYAFGGPVDFRGYYPGYSVDVVARRDVWSWTILKGHPRNTLGSITLRSADPLDVPSIVFNSFSSEDGEQDLDAIREGISVTRDAFRRQVVPIHEEMPGSRVRSNEAINDYIRDTVWGHHAASSCAIGPDDDAKAVLDSSFRVRGVRGLRVVDASVFPRIPGTFPAVSTYMVAEKAADVILAEG</sequence>
<evidence type="ECO:0000259" key="5">
    <source>
        <dbReference type="PROSITE" id="PS00624"/>
    </source>
</evidence>
<dbReference type="InterPro" id="IPR036188">
    <property type="entry name" value="FAD/NAD-bd_sf"/>
</dbReference>
<evidence type="ECO:0000313" key="6">
    <source>
        <dbReference type="EMBL" id="PFH62635.1"/>
    </source>
</evidence>
<feature type="binding site" evidence="2">
    <location>
        <position position="305"/>
    </location>
    <ligand>
        <name>FAD</name>
        <dbReference type="ChEBI" id="CHEBI:57692"/>
    </ligand>
</feature>
<dbReference type="SUPFAM" id="SSF54373">
    <property type="entry name" value="FAD-linked reductases, C-terminal domain"/>
    <property type="match status" value="1"/>
</dbReference>
<reference evidence="6 7" key="1">
    <citation type="journal article" date="2015" name="BMC Genomics">
        <title>Gene expression during zombie ant biting behavior reflects the complexity underlying fungal parasitic behavioral manipulation.</title>
        <authorList>
            <person name="de Bekker C."/>
            <person name="Ohm R.A."/>
            <person name="Loreto R.G."/>
            <person name="Sebastian A."/>
            <person name="Albert I."/>
            <person name="Merrow M."/>
            <person name="Brachmann A."/>
            <person name="Hughes D.P."/>
        </authorList>
    </citation>
    <scope>NUCLEOTIDE SEQUENCE [LARGE SCALE GENOMIC DNA]</scope>
    <source>
        <strain evidence="6 7">SC16a</strain>
    </source>
</reference>
<evidence type="ECO:0000256" key="3">
    <source>
        <dbReference type="SAM" id="MobiDB-lite"/>
    </source>
</evidence>
<dbReference type="AlphaFoldDB" id="A0A2A9PMB0"/>
<dbReference type="Pfam" id="PF05199">
    <property type="entry name" value="GMC_oxred_C"/>
    <property type="match status" value="1"/>
</dbReference>
<dbReference type="OrthoDB" id="269227at2759"/>
<dbReference type="InterPro" id="IPR007867">
    <property type="entry name" value="GMC_OxRtase_C"/>
</dbReference>
<comment type="similarity">
    <text evidence="1">Belongs to the GMC oxidoreductase family.</text>
</comment>
<dbReference type="Proteomes" id="UP000037136">
    <property type="component" value="Unassembled WGS sequence"/>
</dbReference>
<organism evidence="6 7">
    <name type="scientific">Ophiocordyceps unilateralis</name>
    <name type="common">Zombie-ant fungus</name>
    <name type="synonym">Torrubia unilateralis</name>
    <dbReference type="NCBI Taxonomy" id="268505"/>
    <lineage>
        <taxon>Eukaryota</taxon>
        <taxon>Fungi</taxon>
        <taxon>Dikarya</taxon>
        <taxon>Ascomycota</taxon>
        <taxon>Pezizomycotina</taxon>
        <taxon>Sordariomycetes</taxon>
        <taxon>Hypocreomycetidae</taxon>
        <taxon>Hypocreales</taxon>
        <taxon>Ophiocordycipitaceae</taxon>
        <taxon>Ophiocordyceps</taxon>
    </lineage>
</organism>
<dbReference type="Gene3D" id="3.30.410.40">
    <property type="match status" value="1"/>
</dbReference>
<feature type="domain" description="Glucose-methanol-choline oxidoreductase N-terminal" evidence="5">
    <location>
        <begin position="359"/>
        <end position="373"/>
    </location>
</feature>
<dbReference type="Gene3D" id="3.50.50.60">
    <property type="entry name" value="FAD/NAD(P)-binding domain"/>
    <property type="match status" value="2"/>
</dbReference>
<feature type="chain" id="PRO_5011976042" description="Glucose-methanol-choline oxidoreductase N-terminal domain-containing protein" evidence="4">
    <location>
        <begin position="18"/>
        <end position="649"/>
    </location>
</feature>
<dbReference type="InterPro" id="IPR012132">
    <property type="entry name" value="GMC_OxRdtase"/>
</dbReference>
<evidence type="ECO:0000313" key="7">
    <source>
        <dbReference type="Proteomes" id="UP000037136"/>
    </source>
</evidence>
<dbReference type="GO" id="GO:0050660">
    <property type="term" value="F:flavin adenine dinucleotide binding"/>
    <property type="evidence" value="ECO:0007669"/>
    <property type="project" value="InterPro"/>
</dbReference>
<dbReference type="PROSITE" id="PS00624">
    <property type="entry name" value="GMC_OXRED_2"/>
    <property type="match status" value="1"/>
</dbReference>
<evidence type="ECO:0000256" key="1">
    <source>
        <dbReference type="ARBA" id="ARBA00010790"/>
    </source>
</evidence>
<dbReference type="InterPro" id="IPR000172">
    <property type="entry name" value="GMC_OxRdtase_N"/>
</dbReference>
<keyword evidence="2" id="KW-0274">FAD</keyword>
<evidence type="ECO:0000256" key="4">
    <source>
        <dbReference type="SAM" id="SignalP"/>
    </source>
</evidence>
<gene>
    <name evidence="6" type="ORF">XA68_12709</name>
</gene>
<feature type="region of interest" description="Disordered" evidence="3">
    <location>
        <begin position="94"/>
        <end position="115"/>
    </location>
</feature>
<comment type="cofactor">
    <cofactor evidence="2">
        <name>FAD</name>
        <dbReference type="ChEBI" id="CHEBI:57692"/>
    </cofactor>
</comment>
<dbReference type="PANTHER" id="PTHR11552:SF100">
    <property type="entry name" value="DEHYDROGENASE, PUTATIVE (AFU_ORTHOLOGUE AFUA_5G00630)-RELATED"/>
    <property type="match status" value="1"/>
</dbReference>
<protein>
    <recommendedName>
        <fullName evidence="5">Glucose-methanol-choline oxidoreductase N-terminal domain-containing protein</fullName>
    </recommendedName>
</protein>
<dbReference type="PIRSF" id="PIRSF000137">
    <property type="entry name" value="Alcohol_oxidase"/>
    <property type="match status" value="1"/>
</dbReference>
<dbReference type="STRING" id="268505.A0A2A9PMB0"/>
<keyword evidence="2" id="KW-0285">Flavoprotein</keyword>
<keyword evidence="4" id="KW-0732">Signal</keyword>
<comment type="caution">
    <text evidence="6">The sequence shown here is derived from an EMBL/GenBank/DDBJ whole genome shotgun (WGS) entry which is preliminary data.</text>
</comment>
<name>A0A2A9PMB0_OPHUN</name>
<dbReference type="Pfam" id="PF00732">
    <property type="entry name" value="GMC_oxred_N"/>
    <property type="match status" value="1"/>
</dbReference>